<comment type="caution">
    <text evidence="2">The sequence shown here is derived from an EMBL/GenBank/DDBJ whole genome shotgun (WGS) entry which is preliminary data.</text>
</comment>
<evidence type="ECO:0000313" key="3">
    <source>
        <dbReference type="Proteomes" id="UP000475862"/>
    </source>
</evidence>
<proteinExistence type="predicted"/>
<dbReference type="EMBL" id="VYZN01000074">
    <property type="protein sequence ID" value="KAE9523937.1"/>
    <property type="molecule type" value="Genomic_DNA"/>
</dbReference>
<keyword evidence="1" id="KW-1133">Transmembrane helix</keyword>
<keyword evidence="3" id="KW-1185">Reference proteome</keyword>
<gene>
    <name evidence="2" type="ORF">AGLY_015584</name>
</gene>
<sequence length="187" mass="21987">MTDNIPIITEIPEINLVDSFSFDYMHLVCLGVTKKLILLWLGIIKNALTFVRLQSKKVIDINKQMLFKKNSICSDFSRFPRGLNEVLRWKATKFRQFLLYTGPVVLKIIINDNCYLHFVCLHISFRILLTQNSSSDLIEFVEKLLIYFNYMVGNLCHLIYTVYYILLKIITNMGLWIIVHVFRSKIT</sequence>
<dbReference type="PANTHER" id="PTHR33053">
    <property type="entry name" value="PROTEIN, PUTATIVE-RELATED"/>
    <property type="match status" value="1"/>
</dbReference>
<name>A0A6G0T205_APHGL</name>
<keyword evidence="1" id="KW-0472">Membrane</keyword>
<keyword evidence="1" id="KW-0812">Transmembrane</keyword>
<feature type="transmembrane region" description="Helical" evidence="1">
    <location>
        <begin position="97"/>
        <end position="125"/>
    </location>
</feature>
<dbReference type="AlphaFoldDB" id="A0A6G0T205"/>
<evidence type="ECO:0000313" key="2">
    <source>
        <dbReference type="EMBL" id="KAE9523937.1"/>
    </source>
</evidence>
<dbReference type="Proteomes" id="UP000475862">
    <property type="component" value="Unassembled WGS sequence"/>
</dbReference>
<accession>A0A6G0T205</accession>
<protein>
    <submittedName>
        <fullName evidence="2">Uncharacterized protein</fullName>
    </submittedName>
</protein>
<dbReference type="OrthoDB" id="7697185at2759"/>
<dbReference type="PANTHER" id="PTHR33053:SF24">
    <property type="entry name" value="TRANSPOSASE DOMAIN-CONTAINING PROTEIN"/>
    <property type="match status" value="1"/>
</dbReference>
<evidence type="ECO:0000256" key="1">
    <source>
        <dbReference type="SAM" id="Phobius"/>
    </source>
</evidence>
<feature type="transmembrane region" description="Helical" evidence="1">
    <location>
        <begin position="24"/>
        <end position="44"/>
    </location>
</feature>
<organism evidence="2 3">
    <name type="scientific">Aphis glycines</name>
    <name type="common">Soybean aphid</name>
    <dbReference type="NCBI Taxonomy" id="307491"/>
    <lineage>
        <taxon>Eukaryota</taxon>
        <taxon>Metazoa</taxon>
        <taxon>Ecdysozoa</taxon>
        <taxon>Arthropoda</taxon>
        <taxon>Hexapoda</taxon>
        <taxon>Insecta</taxon>
        <taxon>Pterygota</taxon>
        <taxon>Neoptera</taxon>
        <taxon>Paraneoptera</taxon>
        <taxon>Hemiptera</taxon>
        <taxon>Sternorrhyncha</taxon>
        <taxon>Aphidomorpha</taxon>
        <taxon>Aphidoidea</taxon>
        <taxon>Aphididae</taxon>
        <taxon>Aphidini</taxon>
        <taxon>Aphis</taxon>
        <taxon>Aphis</taxon>
    </lineage>
</organism>
<reference evidence="2 3" key="1">
    <citation type="submission" date="2019-08" db="EMBL/GenBank/DDBJ databases">
        <title>The genome of the soybean aphid Biotype 1, its phylome, world population structure and adaptation to the North American continent.</title>
        <authorList>
            <person name="Giordano R."/>
            <person name="Donthu R.K."/>
            <person name="Hernandez A.G."/>
            <person name="Wright C.L."/>
            <person name="Zimin A.V."/>
        </authorList>
    </citation>
    <scope>NUCLEOTIDE SEQUENCE [LARGE SCALE GENOMIC DNA]</scope>
    <source>
        <tissue evidence="2">Whole aphids</tissue>
    </source>
</reference>